<comment type="caution">
    <text evidence="2">The sequence shown here is derived from an EMBL/GenBank/DDBJ whole genome shotgun (WGS) entry which is preliminary data.</text>
</comment>
<keyword evidence="3" id="KW-1185">Reference proteome</keyword>
<evidence type="ECO:0008006" key="4">
    <source>
        <dbReference type="Google" id="ProtNLM"/>
    </source>
</evidence>
<keyword evidence="1" id="KW-0732">Signal</keyword>
<evidence type="ECO:0000256" key="1">
    <source>
        <dbReference type="SAM" id="SignalP"/>
    </source>
</evidence>
<evidence type="ECO:0000313" key="3">
    <source>
        <dbReference type="Proteomes" id="UP000886520"/>
    </source>
</evidence>
<organism evidence="2 3">
    <name type="scientific">Adiantum capillus-veneris</name>
    <name type="common">Maidenhair fern</name>
    <dbReference type="NCBI Taxonomy" id="13818"/>
    <lineage>
        <taxon>Eukaryota</taxon>
        <taxon>Viridiplantae</taxon>
        <taxon>Streptophyta</taxon>
        <taxon>Embryophyta</taxon>
        <taxon>Tracheophyta</taxon>
        <taxon>Polypodiopsida</taxon>
        <taxon>Polypodiidae</taxon>
        <taxon>Polypodiales</taxon>
        <taxon>Pteridineae</taxon>
        <taxon>Pteridaceae</taxon>
        <taxon>Vittarioideae</taxon>
        <taxon>Adiantum</taxon>
    </lineage>
</organism>
<feature type="signal peptide" evidence="1">
    <location>
        <begin position="1"/>
        <end position="16"/>
    </location>
</feature>
<proteinExistence type="predicted"/>
<dbReference type="Proteomes" id="UP000886520">
    <property type="component" value="Chromosome 1"/>
</dbReference>
<protein>
    <recommendedName>
        <fullName evidence="4">Secreted protein</fullName>
    </recommendedName>
</protein>
<gene>
    <name evidence="2" type="ORF">GOP47_0000068</name>
</gene>
<reference evidence="2" key="1">
    <citation type="submission" date="2021-01" db="EMBL/GenBank/DDBJ databases">
        <title>Adiantum capillus-veneris genome.</title>
        <authorList>
            <person name="Fang Y."/>
            <person name="Liao Q."/>
        </authorList>
    </citation>
    <scope>NUCLEOTIDE SEQUENCE</scope>
    <source>
        <strain evidence="2">H3</strain>
        <tissue evidence="2">Leaf</tissue>
    </source>
</reference>
<evidence type="ECO:0000313" key="2">
    <source>
        <dbReference type="EMBL" id="KAI5083899.1"/>
    </source>
</evidence>
<accession>A0A9D4VD70</accession>
<name>A0A9D4VD70_ADICA</name>
<dbReference type="EMBL" id="JABFUD020000001">
    <property type="protein sequence ID" value="KAI5083899.1"/>
    <property type="molecule type" value="Genomic_DNA"/>
</dbReference>
<sequence length="72" mass="8024">MLLLGIPLLPWRWSTGVFCSVKVFFSAVHCFFKEILPYCGPTFNAVVPYWVASDELFRETMLSLCSTVGGGS</sequence>
<dbReference type="AlphaFoldDB" id="A0A9D4VD70"/>
<feature type="chain" id="PRO_5039457233" description="Secreted protein" evidence="1">
    <location>
        <begin position="17"/>
        <end position="72"/>
    </location>
</feature>